<evidence type="ECO:0000313" key="1">
    <source>
        <dbReference type="EMBL" id="KAI3791256.1"/>
    </source>
</evidence>
<evidence type="ECO:0000313" key="2">
    <source>
        <dbReference type="Proteomes" id="UP001055811"/>
    </source>
</evidence>
<reference evidence="1 2" key="2">
    <citation type="journal article" date="2022" name="Mol. Ecol. Resour.">
        <title>The genomes of chicory, endive, great burdock and yacon provide insights into Asteraceae paleo-polyploidization history and plant inulin production.</title>
        <authorList>
            <person name="Fan W."/>
            <person name="Wang S."/>
            <person name="Wang H."/>
            <person name="Wang A."/>
            <person name="Jiang F."/>
            <person name="Liu H."/>
            <person name="Zhao H."/>
            <person name="Xu D."/>
            <person name="Zhang Y."/>
        </authorList>
    </citation>
    <scope>NUCLEOTIDE SEQUENCE [LARGE SCALE GENOMIC DNA]</scope>
    <source>
        <strain evidence="2">cv. Punajuju</strain>
        <tissue evidence="1">Leaves</tissue>
    </source>
</reference>
<comment type="caution">
    <text evidence="1">The sequence shown here is derived from an EMBL/GenBank/DDBJ whole genome shotgun (WGS) entry which is preliminary data.</text>
</comment>
<dbReference type="Proteomes" id="UP001055811">
    <property type="component" value="Linkage Group LG01"/>
</dbReference>
<name>A0ACB9H6V2_CICIN</name>
<accession>A0ACB9H6V2</accession>
<gene>
    <name evidence="1" type="ORF">L2E82_04965</name>
</gene>
<dbReference type="EMBL" id="CM042009">
    <property type="protein sequence ID" value="KAI3791256.1"/>
    <property type="molecule type" value="Genomic_DNA"/>
</dbReference>
<proteinExistence type="predicted"/>
<keyword evidence="2" id="KW-1185">Reference proteome</keyword>
<sequence length="224" mass="25087">MIETPSTPYVPVDIWPSAMFIYDDFHNDIEFQDLIVNWKNSFQGLSSRSIGIYSFLDLSDNRISGEIPSSLGNLRSLKVLNISHNSISGHIPVPFGKLKDIESLDLSHNRISGLIPESLGELHQLAILDVSNNRLTGKIPMGGQMSTMTELNFLANNSGLCGMQIMIRCPEVIPQTPAEGSEEEDEKLSQNLWEGAWFGFPVGFFSTILIMGYLLNFLVLFKFW</sequence>
<protein>
    <submittedName>
        <fullName evidence="1">Uncharacterized protein</fullName>
    </submittedName>
</protein>
<reference evidence="2" key="1">
    <citation type="journal article" date="2022" name="Mol. Ecol. Resour.">
        <title>The genomes of chicory, endive, great burdock and yacon provide insights into Asteraceae palaeo-polyploidization history and plant inulin production.</title>
        <authorList>
            <person name="Fan W."/>
            <person name="Wang S."/>
            <person name="Wang H."/>
            <person name="Wang A."/>
            <person name="Jiang F."/>
            <person name="Liu H."/>
            <person name="Zhao H."/>
            <person name="Xu D."/>
            <person name="Zhang Y."/>
        </authorList>
    </citation>
    <scope>NUCLEOTIDE SEQUENCE [LARGE SCALE GENOMIC DNA]</scope>
    <source>
        <strain evidence="2">cv. Punajuju</strain>
    </source>
</reference>
<organism evidence="1 2">
    <name type="scientific">Cichorium intybus</name>
    <name type="common">Chicory</name>
    <dbReference type="NCBI Taxonomy" id="13427"/>
    <lineage>
        <taxon>Eukaryota</taxon>
        <taxon>Viridiplantae</taxon>
        <taxon>Streptophyta</taxon>
        <taxon>Embryophyta</taxon>
        <taxon>Tracheophyta</taxon>
        <taxon>Spermatophyta</taxon>
        <taxon>Magnoliopsida</taxon>
        <taxon>eudicotyledons</taxon>
        <taxon>Gunneridae</taxon>
        <taxon>Pentapetalae</taxon>
        <taxon>asterids</taxon>
        <taxon>campanulids</taxon>
        <taxon>Asterales</taxon>
        <taxon>Asteraceae</taxon>
        <taxon>Cichorioideae</taxon>
        <taxon>Cichorieae</taxon>
        <taxon>Cichoriinae</taxon>
        <taxon>Cichorium</taxon>
    </lineage>
</organism>